<sequence length="258" mass="30123">MLIIRNDQLKAFSRIKLNKFEEKMYVHAKKHFSDEFYGLESKNLIEVSSKAIEKGKLYGFHTQKHVFYFLSLMFLLGSDFDSDVQLPWVYNYLTDQSVSSVDQRMENTWRAAIVFISRIAGDQLEFIRPVFYKLYKFNTQNLLHLTEDNFEKEINCFLLELYPEKYNYQMGGGNSALIKYGLNISEKYNVESSHGKAVIIVLMFVFGSGFYSDPLFYKISNVLNSGTLDENNRINKLLKQIRKYLEAVLITGECKDGF</sequence>
<evidence type="ECO:0000313" key="1">
    <source>
        <dbReference type="EMBL" id="VAW73628.1"/>
    </source>
</evidence>
<name>A0A3B0XZ25_9ZZZZ</name>
<accession>A0A3B0XZ25</accession>
<reference evidence="1" key="1">
    <citation type="submission" date="2018-06" db="EMBL/GenBank/DDBJ databases">
        <authorList>
            <person name="Zhirakovskaya E."/>
        </authorList>
    </citation>
    <scope>NUCLEOTIDE SEQUENCE</scope>
</reference>
<dbReference type="EMBL" id="UOFJ01000722">
    <property type="protein sequence ID" value="VAW73628.1"/>
    <property type="molecule type" value="Genomic_DNA"/>
</dbReference>
<proteinExistence type="predicted"/>
<dbReference type="AlphaFoldDB" id="A0A3B0XZ25"/>
<organism evidence="1">
    <name type="scientific">hydrothermal vent metagenome</name>
    <dbReference type="NCBI Taxonomy" id="652676"/>
    <lineage>
        <taxon>unclassified sequences</taxon>
        <taxon>metagenomes</taxon>
        <taxon>ecological metagenomes</taxon>
    </lineage>
</organism>
<gene>
    <name evidence="1" type="ORF">MNBD_GAMMA10-1203</name>
</gene>
<protein>
    <submittedName>
        <fullName evidence="1">Uncharacterized protein</fullName>
    </submittedName>
</protein>